<feature type="transmembrane region" description="Helical" evidence="6">
    <location>
        <begin position="441"/>
        <end position="468"/>
    </location>
</feature>
<evidence type="ECO:0000256" key="6">
    <source>
        <dbReference type="SAM" id="Phobius"/>
    </source>
</evidence>
<name>A0ABW3QKR5_9BACT</name>
<keyword evidence="4 6" id="KW-1133">Transmembrane helix</keyword>
<comment type="caution">
    <text evidence="9">The sequence shown here is derived from an EMBL/GenBank/DDBJ whole genome shotgun (WGS) entry which is preliminary data.</text>
</comment>
<dbReference type="NCBIfam" id="NF038404">
    <property type="entry name" value="perm_prefix_2"/>
    <property type="match status" value="1"/>
</dbReference>
<protein>
    <submittedName>
        <fullName evidence="9">FtsX-like permease family protein</fullName>
    </submittedName>
</protein>
<dbReference type="PANTHER" id="PTHR30572:SF18">
    <property type="entry name" value="ABC-TYPE MACROLIDE FAMILY EXPORT SYSTEM PERMEASE COMPONENT 2"/>
    <property type="match status" value="1"/>
</dbReference>
<evidence type="ECO:0000313" key="10">
    <source>
        <dbReference type="Proteomes" id="UP001597116"/>
    </source>
</evidence>
<keyword evidence="2" id="KW-1003">Cell membrane</keyword>
<dbReference type="Proteomes" id="UP001597116">
    <property type="component" value="Unassembled WGS sequence"/>
</dbReference>
<evidence type="ECO:0000256" key="1">
    <source>
        <dbReference type="ARBA" id="ARBA00004651"/>
    </source>
</evidence>
<gene>
    <name evidence="9" type="ORF">ACFQ4C_29235</name>
</gene>
<feature type="transmembrane region" description="Helical" evidence="6">
    <location>
        <begin position="531"/>
        <end position="556"/>
    </location>
</feature>
<feature type="transmembrane region" description="Helical" evidence="6">
    <location>
        <begin position="790"/>
        <end position="811"/>
    </location>
</feature>
<reference evidence="10" key="1">
    <citation type="journal article" date="2019" name="Int. J. Syst. Evol. Microbiol.">
        <title>The Global Catalogue of Microorganisms (GCM) 10K type strain sequencing project: providing services to taxonomists for standard genome sequencing and annotation.</title>
        <authorList>
            <consortium name="The Broad Institute Genomics Platform"/>
            <consortium name="The Broad Institute Genome Sequencing Center for Infectious Disease"/>
            <person name="Wu L."/>
            <person name="Ma J."/>
        </authorList>
    </citation>
    <scope>NUCLEOTIDE SEQUENCE [LARGE SCALE GENOMIC DNA]</scope>
    <source>
        <strain evidence="10">CCUG 55608</strain>
    </source>
</reference>
<keyword evidence="5 6" id="KW-0472">Membrane</keyword>
<evidence type="ECO:0000259" key="8">
    <source>
        <dbReference type="Pfam" id="PF12704"/>
    </source>
</evidence>
<evidence type="ECO:0000256" key="3">
    <source>
        <dbReference type="ARBA" id="ARBA00022692"/>
    </source>
</evidence>
<feature type="transmembrane region" description="Helical" evidence="6">
    <location>
        <begin position="874"/>
        <end position="896"/>
    </location>
</feature>
<evidence type="ECO:0000256" key="2">
    <source>
        <dbReference type="ARBA" id="ARBA00022475"/>
    </source>
</evidence>
<dbReference type="InterPro" id="IPR050250">
    <property type="entry name" value="Macrolide_Exporter_MacB"/>
</dbReference>
<dbReference type="Pfam" id="PF02687">
    <property type="entry name" value="FtsX"/>
    <property type="match status" value="2"/>
</dbReference>
<keyword evidence="10" id="KW-1185">Reference proteome</keyword>
<feature type="domain" description="ABC3 transporter permease C-terminal" evidence="7">
    <location>
        <begin position="401"/>
        <end position="516"/>
    </location>
</feature>
<evidence type="ECO:0000256" key="4">
    <source>
        <dbReference type="ARBA" id="ARBA00022989"/>
    </source>
</evidence>
<organism evidence="9 10">
    <name type="scientific">Larkinella insperata</name>
    <dbReference type="NCBI Taxonomy" id="332158"/>
    <lineage>
        <taxon>Bacteria</taxon>
        <taxon>Pseudomonadati</taxon>
        <taxon>Bacteroidota</taxon>
        <taxon>Cytophagia</taxon>
        <taxon>Cytophagales</taxon>
        <taxon>Spirosomataceae</taxon>
        <taxon>Larkinella</taxon>
    </lineage>
</organism>
<feature type="domain" description="MacB-like periplasmic core" evidence="8">
    <location>
        <begin position="126"/>
        <end position="340"/>
    </location>
</feature>
<dbReference type="InterPro" id="IPR003838">
    <property type="entry name" value="ABC3_permease_C"/>
</dbReference>
<feature type="transmembrane region" description="Helical" evidence="6">
    <location>
        <begin position="393"/>
        <end position="416"/>
    </location>
</feature>
<evidence type="ECO:0000256" key="5">
    <source>
        <dbReference type="ARBA" id="ARBA00023136"/>
    </source>
</evidence>
<feature type="transmembrane region" description="Helical" evidence="6">
    <location>
        <begin position="842"/>
        <end position="862"/>
    </location>
</feature>
<keyword evidence="3 6" id="KW-0812">Transmembrane</keyword>
<feature type="domain" description="ABC3 transporter permease C-terminal" evidence="7">
    <location>
        <begin position="790"/>
        <end position="899"/>
    </location>
</feature>
<dbReference type="Pfam" id="PF12704">
    <property type="entry name" value="MacB_PCD"/>
    <property type="match status" value="1"/>
</dbReference>
<dbReference type="PANTHER" id="PTHR30572">
    <property type="entry name" value="MEMBRANE COMPONENT OF TRANSPORTER-RELATED"/>
    <property type="match status" value="1"/>
</dbReference>
<dbReference type="RefSeq" id="WP_265988481.1">
    <property type="nucleotide sequence ID" value="NZ_CP110973.1"/>
</dbReference>
<evidence type="ECO:0000313" key="9">
    <source>
        <dbReference type="EMBL" id="MFD1145251.1"/>
    </source>
</evidence>
<dbReference type="InterPro" id="IPR025857">
    <property type="entry name" value="MacB_PCD"/>
</dbReference>
<proteinExistence type="predicted"/>
<sequence>MKEPHQNPPTPPAWADRLLSAVCPPYLQEELLGDLHEQFADQVAEYGPTKARRLYVVEVFKFCRPYFLKRRASSRSGSLTQPGWKPGVSSNDSQPFFLHPDMLRNYLKIAFRSLWKSRGYAAINVVGLSVAFCVCTFLFLTAYLQMTYDSFHKDGSRIFQPYFFANDPEKTVRKGDMPLPLTPALKADYPEVEAAARILSGRKSLVQVNGKYFDKLVLHTDADFFNIFSFALLKGNRDLALRSLSNIVLSENMALTVFGTTDVIGKSVLVGSASEQKPYMVSGILEDAPNNSSIQYDALMRIENTAHYQNDKDNWSNHSHRVFIKLAPQVDQATFESRLKPFAQKYFPGTLADLKKKGARPDPAGDLFAVRLQKLSSVHFDREISGSRGTPIAIVYTLLGIGLFILLIACINFINLSIARSFTRAREVGVRKSLGALKNQLFLQIWGESTVICFIGFGTGLLLAYLLLPQFNATFDARLKLDTMIQPGFIGLFLGLFLLVTLAAGGYPAWQMAKFNAVEVLKGKLSMKRPGVLRNSLIVTQFAMACLLACCTLIAAQQVDFLRSRPLGFEKEQVISIPVGSQVDGRQVLGRLRNKLAADPSVLALTGTNVNIGRGIDRVSSRSVVGFTCKGKDVLTDWLLVDYDYLKTLGMKVLAGRDFDRAYSTDSVNRVIVTESMAKMLGVSNPVGQLLGDDTDSSDAKSQIIGVIPDFHLYSLADESRPITMHLSYSEPIHYIFVRVAPQTLAGSMEKLKNVWREIAPQSEFIASFLDENVDAWYQNEERLAQICSLASGIAILLSCLGLFAVALMMIEQRTKEIGIRKVMGASVGSIIVVLSRDFVKLVVVALLIAIPLAWFLMNTWLDNYRERIQISFWLFAGVGLAAILIALVTVSFQTIKAALVNPVRSLRSE</sequence>
<feature type="transmembrane region" description="Helical" evidence="6">
    <location>
        <begin position="488"/>
        <end position="510"/>
    </location>
</feature>
<dbReference type="InterPro" id="IPR047699">
    <property type="entry name" value="Permease_put_prefix"/>
</dbReference>
<feature type="transmembrane region" description="Helical" evidence="6">
    <location>
        <begin position="121"/>
        <end position="144"/>
    </location>
</feature>
<evidence type="ECO:0000259" key="7">
    <source>
        <dbReference type="Pfam" id="PF02687"/>
    </source>
</evidence>
<dbReference type="EMBL" id="JBHTLP010000024">
    <property type="protein sequence ID" value="MFD1145251.1"/>
    <property type="molecule type" value="Genomic_DNA"/>
</dbReference>
<accession>A0ABW3QKR5</accession>
<comment type="subcellular location">
    <subcellularLocation>
        <location evidence="1">Cell membrane</location>
        <topology evidence="1">Multi-pass membrane protein</topology>
    </subcellularLocation>
</comment>